<gene>
    <name evidence="2" type="ORF">FRX48_02390</name>
</gene>
<sequence>MAIEGVRDRELDVPGRQRRYPQTPHHHRHHRGFEGENKDQDRGVIRSSPPESLAPPERLPPYFPRKGNTASAGDLAHFKGCPCPLFHFRIIVAFGLA</sequence>
<dbReference type="Proteomes" id="UP000324767">
    <property type="component" value="Unassembled WGS sequence"/>
</dbReference>
<evidence type="ECO:0000256" key="1">
    <source>
        <dbReference type="SAM" id="MobiDB-lite"/>
    </source>
</evidence>
<accession>A0A5M8PZC9</accession>
<feature type="compositionally biased region" description="Basic and acidic residues" evidence="1">
    <location>
        <begin position="1"/>
        <end position="15"/>
    </location>
</feature>
<dbReference type="EMBL" id="VXIT01000003">
    <property type="protein sequence ID" value="KAA6414028.1"/>
    <property type="molecule type" value="Genomic_DNA"/>
</dbReference>
<feature type="compositionally biased region" description="Basic residues" evidence="1">
    <location>
        <begin position="16"/>
        <end position="31"/>
    </location>
</feature>
<reference evidence="2 3" key="1">
    <citation type="submission" date="2019-09" db="EMBL/GenBank/DDBJ databases">
        <title>The hologenome of the rock-dwelling lichen Lasallia pustulata.</title>
        <authorList>
            <person name="Greshake Tzovaras B."/>
            <person name="Segers F."/>
            <person name="Bicker A."/>
            <person name="Dal Grande F."/>
            <person name="Otte J."/>
            <person name="Hankeln T."/>
            <person name="Schmitt I."/>
            <person name="Ebersberger I."/>
        </authorList>
    </citation>
    <scope>NUCLEOTIDE SEQUENCE [LARGE SCALE GENOMIC DNA]</scope>
    <source>
        <strain evidence="2">A1-1</strain>
    </source>
</reference>
<feature type="region of interest" description="Disordered" evidence="1">
    <location>
        <begin position="1"/>
        <end position="69"/>
    </location>
</feature>
<dbReference type="AlphaFoldDB" id="A0A5M8PZC9"/>
<protein>
    <submittedName>
        <fullName evidence="2">Uncharacterized protein</fullName>
    </submittedName>
</protein>
<evidence type="ECO:0000313" key="3">
    <source>
        <dbReference type="Proteomes" id="UP000324767"/>
    </source>
</evidence>
<comment type="caution">
    <text evidence="2">The sequence shown here is derived from an EMBL/GenBank/DDBJ whole genome shotgun (WGS) entry which is preliminary data.</text>
</comment>
<feature type="compositionally biased region" description="Basic and acidic residues" evidence="1">
    <location>
        <begin position="32"/>
        <end position="44"/>
    </location>
</feature>
<organism evidence="2 3">
    <name type="scientific">Lasallia pustulata</name>
    <dbReference type="NCBI Taxonomy" id="136370"/>
    <lineage>
        <taxon>Eukaryota</taxon>
        <taxon>Fungi</taxon>
        <taxon>Dikarya</taxon>
        <taxon>Ascomycota</taxon>
        <taxon>Pezizomycotina</taxon>
        <taxon>Lecanoromycetes</taxon>
        <taxon>OSLEUM clade</taxon>
        <taxon>Umbilicariomycetidae</taxon>
        <taxon>Umbilicariales</taxon>
        <taxon>Umbilicariaceae</taxon>
        <taxon>Lasallia</taxon>
    </lineage>
</organism>
<evidence type="ECO:0000313" key="2">
    <source>
        <dbReference type="EMBL" id="KAA6414028.1"/>
    </source>
</evidence>
<proteinExistence type="predicted"/>
<name>A0A5M8PZC9_9LECA</name>